<evidence type="ECO:0000313" key="3">
    <source>
        <dbReference type="Proteomes" id="UP000039865"/>
    </source>
</evidence>
<dbReference type="Proteomes" id="UP000039865">
    <property type="component" value="Unassembled WGS sequence"/>
</dbReference>
<dbReference type="InParanoid" id="A0A078AF71"/>
<dbReference type="AlphaFoldDB" id="A0A078AF71"/>
<sequence>MARYEVQSQIDNVDDTQNHFQLYNNSFERKNSMIQGPNFLIDGLANGGTTIFQPKYIFEIKQTEIKSYRCKEPSLQSAQSNEIDLSDPSLPKLVKKQKRKKKKVKKMLQTPQDPNNPNLTPLQTKRKRNNCIIENKDKILI</sequence>
<keyword evidence="3" id="KW-1185">Reference proteome</keyword>
<accession>A0A078AF71</accession>
<evidence type="ECO:0000313" key="2">
    <source>
        <dbReference type="EMBL" id="CDW80481.1"/>
    </source>
</evidence>
<feature type="region of interest" description="Disordered" evidence="1">
    <location>
        <begin position="76"/>
        <end position="125"/>
    </location>
</feature>
<feature type="compositionally biased region" description="Polar residues" evidence="1">
    <location>
        <begin position="109"/>
        <end position="123"/>
    </location>
</feature>
<proteinExistence type="predicted"/>
<protein>
    <submittedName>
        <fullName evidence="2">Uncharacterized protein</fullName>
    </submittedName>
</protein>
<organism evidence="2 3">
    <name type="scientific">Stylonychia lemnae</name>
    <name type="common">Ciliate</name>
    <dbReference type="NCBI Taxonomy" id="5949"/>
    <lineage>
        <taxon>Eukaryota</taxon>
        <taxon>Sar</taxon>
        <taxon>Alveolata</taxon>
        <taxon>Ciliophora</taxon>
        <taxon>Intramacronucleata</taxon>
        <taxon>Spirotrichea</taxon>
        <taxon>Stichotrichia</taxon>
        <taxon>Sporadotrichida</taxon>
        <taxon>Oxytrichidae</taxon>
        <taxon>Stylonychinae</taxon>
        <taxon>Stylonychia</taxon>
    </lineage>
</organism>
<evidence type="ECO:0000256" key="1">
    <source>
        <dbReference type="SAM" id="MobiDB-lite"/>
    </source>
</evidence>
<dbReference type="EMBL" id="CCKQ01009017">
    <property type="protein sequence ID" value="CDW80481.1"/>
    <property type="molecule type" value="Genomic_DNA"/>
</dbReference>
<gene>
    <name evidence="2" type="primary">Contig8332.g418</name>
    <name evidence="2" type="ORF">STYLEM_9480</name>
</gene>
<name>A0A078AF71_STYLE</name>
<feature type="compositionally biased region" description="Basic residues" evidence="1">
    <location>
        <begin position="93"/>
        <end position="106"/>
    </location>
</feature>
<reference evidence="2 3" key="1">
    <citation type="submission" date="2014-06" db="EMBL/GenBank/DDBJ databases">
        <authorList>
            <person name="Swart Estienne"/>
        </authorList>
    </citation>
    <scope>NUCLEOTIDE SEQUENCE [LARGE SCALE GENOMIC DNA]</scope>
    <source>
        <strain evidence="2 3">130c</strain>
    </source>
</reference>